<feature type="compositionally biased region" description="Polar residues" evidence="1">
    <location>
        <begin position="1598"/>
        <end position="1614"/>
    </location>
</feature>
<name>A0A0W0SXC9_9GAMM</name>
<proteinExistence type="predicted"/>
<accession>A0A0W0SXC9</accession>
<keyword evidence="3" id="KW-1185">Reference proteome</keyword>
<reference evidence="2 3" key="1">
    <citation type="submission" date="2015-11" db="EMBL/GenBank/DDBJ databases">
        <title>Genomic analysis of 38 Legionella species identifies large and diverse effector repertoires.</title>
        <authorList>
            <person name="Burstein D."/>
            <person name="Amaro F."/>
            <person name="Zusman T."/>
            <person name="Lifshitz Z."/>
            <person name="Cohen O."/>
            <person name="Gilbert J.A."/>
            <person name="Pupko T."/>
            <person name="Shuman H.A."/>
            <person name="Segal G."/>
        </authorList>
    </citation>
    <scope>NUCLEOTIDE SEQUENCE [LARGE SCALE GENOMIC DNA]</scope>
    <source>
        <strain evidence="2 3">ATCC 700990</strain>
    </source>
</reference>
<organism evidence="2 3">
    <name type="scientific">Legionella drozanskii LLAP-1</name>
    <dbReference type="NCBI Taxonomy" id="1212489"/>
    <lineage>
        <taxon>Bacteria</taxon>
        <taxon>Pseudomonadati</taxon>
        <taxon>Pseudomonadota</taxon>
        <taxon>Gammaproteobacteria</taxon>
        <taxon>Legionellales</taxon>
        <taxon>Legionellaceae</taxon>
        <taxon>Legionella</taxon>
    </lineage>
</organism>
<dbReference type="STRING" id="1212489.Ldro_1536"/>
<gene>
    <name evidence="2" type="primary">sdhA_1</name>
    <name evidence="2" type="ORF">Ldro_1536</name>
</gene>
<feature type="region of interest" description="Disordered" evidence="1">
    <location>
        <begin position="1594"/>
        <end position="1614"/>
    </location>
</feature>
<sequence>MLEYCLKMLDAFKERQTSKFLLNIRQQILAKIQGPHFSAELQPYFKKINRFGEPFTDFSTEPLQVIQIKEIINGIYHAELAFNDLETVNLRDKLNWFQDLQKLWFHTVKHGYHASFLLTHLGIDLTNIFSEEITAAINLLSVFNEFTDQHADDAAAFAAKLKEYPISYNGGLLGGIAVDQMRAGSGKIDYHFLTQFGAALPGYIQQITNYVQQFSPQLASVNSTLDQAQLDRLHREGLRLLDSLDVLQNDNDLLLPAKVVYYVDILRRVIHLSQTTLEQAKNFDESSQEVIRNNLAELKYKWLVLLFNLVDRIEEEGLLTPGELSNPLLGQLRPFYKTLIHYTSSIVNFSVKGKELLAIEDDHFMELRLEPIRHKINQEKRWLMHIGQTEKAYNRFFGLLRKYSDQDLQSLSESTRKLLVQDYKFLHPFIHHLDKKLNNKIINILTNDSPWLSQLPFIQSKVKVSQILSLKDSVATLIAKDKSTQQFHIKLQEAQIASIYESAETHFFPYDGKANHFSVDEAQVLAKSNLQKRLQFTENPPNQLVLRPEVLSANQSFILAEHYAERIEKLNRAEKAYDKFFVIIRAQHPNPLKELDDEIKKELLDLYSVFRPYLIDLIVAAPDLPNRDQEIIDALQSTSPEKLNDPEFETVSSISTGYFRGEILRGQPSLKTWFANTAPTWQNRAQLLQKLAQQKLTVETKESTLIPYTGESEERPDFLIKHRNYSQAVGEFKESLIKLTSLFNSTIQKELEPASPWRLPFIDAGAPFPELQNHNQVLAQGQQVIGIKRLINCLYHLEKICQQLEKLNNNNWESTYVFHLVQANNHVGEILELSKSLYEDPLLRLLAADLVSKAKHISETLITKSEPYRKDPTTVPIPENNKKLQYGSIWYSLNALMYAPTHIATLLRQGEVPTEEQERIAAHTKQVALNIESIIENSDSYFKLFLKTPMMYQLFKELKHKVKHFTTLSHGTVMNHLEEINTGIFAQILLETDQWEDRVGLKPGQLSGPMKTILDEFYKGLVEPLGCVSQKHIALITNSKPNTLRLDAVTKRKVNAQEQKVSCMGDFVCLKKLMECIKIYEDLSTPRFGHSPQPAKIIESAKQNLVTAYKMAIPALEKQKTQFSAPPLLSEVKTSSQLDELLTSETPIHLIPPTKPEAVRKEFSAEEIKQTSENHAKLKNLMEVLELYDELMNGYLLPPNHILEEMRAKLLSAFAEAIPILKQHKELMDKLAGEIKVSPQIDEILGPKVTELFPSEVDLPPREKDNVSGENLTNEFMADTHILAQCRFVFEYYDKLVKSTQLEEKPTAQPRKIDLKARCELVYSYYKGVVKTWELREKTAEEKERFLAAQRDQQTLVKERVTYNYLNHVFKKQFDLALSRKTDLHLIHDEYNDKLKHHLLHWKPTILENAKNAPNIDELVKNIVQDRVKNFDREFYKKYAHLNEIMAELSKFESYLKKAEIDVKKQTSRFETKETLQKKQLIISRLKNIATNPLKSTKARIEEMRKIVQTPLEYNGKSYTFEQIMLEHSKPYPLTYNWLVHALCSFLKLFDLLKPEYCAEYEQLNDAIINPPNPHSINRYRIFTYTRPKYELPKPVAANSSSSENDSTPASSPP</sequence>
<evidence type="ECO:0000256" key="1">
    <source>
        <dbReference type="SAM" id="MobiDB-lite"/>
    </source>
</evidence>
<evidence type="ECO:0000313" key="2">
    <source>
        <dbReference type="EMBL" id="KTC87917.1"/>
    </source>
</evidence>
<evidence type="ECO:0000313" key="3">
    <source>
        <dbReference type="Proteomes" id="UP000054736"/>
    </source>
</evidence>
<dbReference type="Proteomes" id="UP000054736">
    <property type="component" value="Unassembled WGS sequence"/>
</dbReference>
<comment type="caution">
    <text evidence="2">The sequence shown here is derived from an EMBL/GenBank/DDBJ whole genome shotgun (WGS) entry which is preliminary data.</text>
</comment>
<protein>
    <submittedName>
        <fullName evidence="2">SdhA, substrate of the Dot/Icm system</fullName>
    </submittedName>
</protein>
<dbReference type="PATRIC" id="fig|1212489.4.peg.1625"/>
<dbReference type="EMBL" id="LNXY01000020">
    <property type="protein sequence ID" value="KTC87917.1"/>
    <property type="molecule type" value="Genomic_DNA"/>
</dbReference>